<dbReference type="Proteomes" id="UP001549143">
    <property type="component" value="Unassembled WGS sequence"/>
</dbReference>
<reference evidence="1 2" key="1">
    <citation type="submission" date="2024-06" db="EMBL/GenBank/DDBJ databases">
        <title>Genomic Encyclopedia of Type Strains, Phase IV (KMG-IV): sequencing the most valuable type-strain genomes for metagenomic binning, comparative biology and taxonomic classification.</title>
        <authorList>
            <person name="Goeker M."/>
        </authorList>
    </citation>
    <scope>NUCLEOTIDE SEQUENCE [LARGE SCALE GENOMIC DNA]</scope>
    <source>
        <strain evidence="1 2">DSM 19730</strain>
    </source>
</reference>
<organism evidence="1 2">
    <name type="scientific">Aquamicrobium ahrensii</name>
    <dbReference type="NCBI Taxonomy" id="469551"/>
    <lineage>
        <taxon>Bacteria</taxon>
        <taxon>Pseudomonadati</taxon>
        <taxon>Pseudomonadota</taxon>
        <taxon>Alphaproteobacteria</taxon>
        <taxon>Hyphomicrobiales</taxon>
        <taxon>Phyllobacteriaceae</taxon>
        <taxon>Aquamicrobium</taxon>
    </lineage>
</organism>
<name>A0ABV2KSX3_9HYPH</name>
<evidence type="ECO:0000313" key="2">
    <source>
        <dbReference type="Proteomes" id="UP001549143"/>
    </source>
</evidence>
<gene>
    <name evidence="1" type="ORF">ABID44_003478</name>
</gene>
<keyword evidence="2" id="KW-1185">Reference proteome</keyword>
<evidence type="ECO:0000313" key="1">
    <source>
        <dbReference type="EMBL" id="MET3663123.1"/>
    </source>
</evidence>
<dbReference type="EMBL" id="JBEPMN010000019">
    <property type="protein sequence ID" value="MET3663123.1"/>
    <property type="molecule type" value="Genomic_DNA"/>
</dbReference>
<comment type="caution">
    <text evidence="1">The sequence shown here is derived from an EMBL/GenBank/DDBJ whole genome shotgun (WGS) entry which is preliminary data.</text>
</comment>
<sequence length="68" mass="7536">MAGTLADAFSTHFALLSYAPEFTDEDEIVWNEATADGAQSYHESGPDTDAVSRLVLWFVGFLPIEWLL</sequence>
<accession>A0ABV2KSX3</accession>
<protein>
    <submittedName>
        <fullName evidence="1">Uncharacterized protein</fullName>
    </submittedName>
</protein>
<proteinExistence type="predicted"/>